<dbReference type="SUPFAM" id="SSF81296">
    <property type="entry name" value="E set domains"/>
    <property type="match status" value="1"/>
</dbReference>
<dbReference type="KEGG" id="sliu:111350402"/>
<dbReference type="Proteomes" id="UP000301870">
    <property type="component" value="Chromosome 11"/>
</dbReference>
<feature type="signal peptide" evidence="6">
    <location>
        <begin position="1"/>
        <end position="18"/>
    </location>
</feature>
<dbReference type="InterPro" id="IPR033916">
    <property type="entry name" value="ML_Npc2-like"/>
</dbReference>
<dbReference type="FunFam" id="2.60.40.770:FF:000001">
    <property type="entry name" value="NPC intracellular cholesterol transporter 2"/>
    <property type="match status" value="1"/>
</dbReference>
<comment type="similarity">
    <text evidence="2">Belongs to the NPC2 family.</text>
</comment>
<evidence type="ECO:0000256" key="5">
    <source>
        <dbReference type="ARBA" id="ARBA00023157"/>
    </source>
</evidence>
<proteinExistence type="inferred from homology"/>
<accession>A0A9J7IK81</accession>
<dbReference type="GO" id="GO:0032934">
    <property type="term" value="F:sterol binding"/>
    <property type="evidence" value="ECO:0007669"/>
    <property type="project" value="InterPro"/>
</dbReference>
<dbReference type="InterPro" id="IPR039670">
    <property type="entry name" value="NPC2-like"/>
</dbReference>
<dbReference type="PANTHER" id="PTHR11306">
    <property type="entry name" value="NIEMANN PICK TYPE C2 PROTEIN NPC2-RELATED"/>
    <property type="match status" value="1"/>
</dbReference>
<evidence type="ECO:0000256" key="6">
    <source>
        <dbReference type="SAM" id="SignalP"/>
    </source>
</evidence>
<organism evidence="8 9">
    <name type="scientific">Spodoptera litura</name>
    <name type="common">Asian cotton leafworm</name>
    <dbReference type="NCBI Taxonomy" id="69820"/>
    <lineage>
        <taxon>Eukaryota</taxon>
        <taxon>Metazoa</taxon>
        <taxon>Ecdysozoa</taxon>
        <taxon>Arthropoda</taxon>
        <taxon>Hexapoda</taxon>
        <taxon>Insecta</taxon>
        <taxon>Pterygota</taxon>
        <taxon>Neoptera</taxon>
        <taxon>Endopterygota</taxon>
        <taxon>Lepidoptera</taxon>
        <taxon>Glossata</taxon>
        <taxon>Ditrysia</taxon>
        <taxon>Noctuoidea</taxon>
        <taxon>Noctuidae</taxon>
        <taxon>Amphipyrinae</taxon>
        <taxon>Spodoptera</taxon>
    </lineage>
</organism>
<keyword evidence="3" id="KW-0964">Secreted</keyword>
<keyword evidence="4 6" id="KW-0732">Signal</keyword>
<sequence length="155" mass="16622">MVPLRVVVCFALLAAAAATNVNQCPGMDIPDLSENVQLSPCTKPPCRLKKGTNQSITIKFTPGKDLNDVKNGVSADIGGGLLVPFLGVDGNSICDKVFTENGDKASCPLKSGTTYLYKDSFPIYAIYPSIKVKVHWELKDDSGDITCFEVPARIV</sequence>
<dbReference type="GeneID" id="111350402"/>
<dbReference type="SMR" id="A0A9J7IK81"/>
<dbReference type="RefSeq" id="XP_022817738.1">
    <property type="nucleotide sequence ID" value="XM_022961970.1"/>
</dbReference>
<evidence type="ECO:0000259" key="7">
    <source>
        <dbReference type="SMART" id="SM00737"/>
    </source>
</evidence>
<evidence type="ECO:0000313" key="8">
    <source>
        <dbReference type="Proteomes" id="UP000301870"/>
    </source>
</evidence>
<dbReference type="GO" id="GO:0005576">
    <property type="term" value="C:extracellular region"/>
    <property type="evidence" value="ECO:0007669"/>
    <property type="project" value="UniProtKB-SubCell"/>
</dbReference>
<dbReference type="SMART" id="SM00737">
    <property type="entry name" value="ML"/>
    <property type="match status" value="1"/>
</dbReference>
<dbReference type="OrthoDB" id="6332846at2759"/>
<dbReference type="GO" id="GO:0032367">
    <property type="term" value="P:intracellular cholesterol transport"/>
    <property type="evidence" value="ECO:0007669"/>
    <property type="project" value="InterPro"/>
</dbReference>
<gene>
    <name evidence="9" type="primary">LOC111350402</name>
</gene>
<dbReference type="InterPro" id="IPR014756">
    <property type="entry name" value="Ig_E-set"/>
</dbReference>
<feature type="domain" description="MD-2-related lipid-recognition" evidence="7">
    <location>
        <begin position="21"/>
        <end position="152"/>
    </location>
</feature>
<dbReference type="PANTHER" id="PTHR11306:SF68">
    <property type="entry name" value="NPC INTRACELLULAR CHOLESTEROL TRANSPORTER 2"/>
    <property type="match status" value="1"/>
</dbReference>
<keyword evidence="5" id="KW-1015">Disulfide bond</keyword>
<name>A0A9J7IK81_SPOLT</name>
<evidence type="ECO:0000256" key="4">
    <source>
        <dbReference type="ARBA" id="ARBA00022729"/>
    </source>
</evidence>
<dbReference type="CDD" id="cd00916">
    <property type="entry name" value="Npc2_like"/>
    <property type="match status" value="1"/>
</dbReference>
<keyword evidence="8" id="KW-1185">Reference proteome</keyword>
<dbReference type="AlphaFoldDB" id="A0A9J7IK81"/>
<dbReference type="Pfam" id="PF02221">
    <property type="entry name" value="E1_DerP2_DerF2"/>
    <property type="match status" value="1"/>
</dbReference>
<feature type="chain" id="PRO_5039935788" evidence="6">
    <location>
        <begin position="19"/>
        <end position="155"/>
    </location>
</feature>
<evidence type="ECO:0000313" key="9">
    <source>
        <dbReference type="RefSeq" id="XP_022817738.1"/>
    </source>
</evidence>
<dbReference type="Gene3D" id="2.60.40.770">
    <property type="match status" value="1"/>
</dbReference>
<dbReference type="InterPro" id="IPR003172">
    <property type="entry name" value="ML_dom"/>
</dbReference>
<protein>
    <submittedName>
        <fullName evidence="9">Protein NPC2 homolog</fullName>
    </submittedName>
</protein>
<evidence type="ECO:0000256" key="3">
    <source>
        <dbReference type="ARBA" id="ARBA00022525"/>
    </source>
</evidence>
<evidence type="ECO:0000256" key="1">
    <source>
        <dbReference type="ARBA" id="ARBA00004613"/>
    </source>
</evidence>
<evidence type="ECO:0000256" key="2">
    <source>
        <dbReference type="ARBA" id="ARBA00006370"/>
    </source>
</evidence>
<comment type="subcellular location">
    <subcellularLocation>
        <location evidence="1">Secreted</location>
    </subcellularLocation>
</comment>
<reference evidence="9" key="1">
    <citation type="submission" date="2025-08" db="UniProtKB">
        <authorList>
            <consortium name="RefSeq"/>
        </authorList>
    </citation>
    <scope>IDENTIFICATION</scope>
    <source>
        <strain evidence="9">Ishihara</strain>
        <tissue evidence="9">Whole body</tissue>
    </source>
</reference>